<comment type="caution">
    <text evidence="1">The sequence shown here is derived from an EMBL/GenBank/DDBJ whole genome shotgun (WGS) entry which is preliminary data.</text>
</comment>
<evidence type="ECO:0000313" key="1">
    <source>
        <dbReference type="EMBL" id="KKN27684.1"/>
    </source>
</evidence>
<reference evidence="1" key="1">
    <citation type="journal article" date="2015" name="Nature">
        <title>Complex archaea that bridge the gap between prokaryotes and eukaryotes.</title>
        <authorList>
            <person name="Spang A."/>
            <person name="Saw J.H."/>
            <person name="Jorgensen S.L."/>
            <person name="Zaremba-Niedzwiedzka K."/>
            <person name="Martijn J."/>
            <person name="Lind A.E."/>
            <person name="van Eijk R."/>
            <person name="Schleper C."/>
            <person name="Guy L."/>
            <person name="Ettema T.J."/>
        </authorList>
    </citation>
    <scope>NUCLEOTIDE SEQUENCE</scope>
</reference>
<proteinExistence type="predicted"/>
<name>A0A0F9PC32_9ZZZZ</name>
<dbReference type="EMBL" id="LAZR01002618">
    <property type="protein sequence ID" value="KKN27684.1"/>
    <property type="molecule type" value="Genomic_DNA"/>
</dbReference>
<accession>A0A0F9PC32</accession>
<dbReference type="AlphaFoldDB" id="A0A0F9PC32"/>
<protein>
    <submittedName>
        <fullName evidence="1">Uncharacterized protein</fullName>
    </submittedName>
</protein>
<organism evidence="1">
    <name type="scientific">marine sediment metagenome</name>
    <dbReference type="NCBI Taxonomy" id="412755"/>
    <lineage>
        <taxon>unclassified sequences</taxon>
        <taxon>metagenomes</taxon>
        <taxon>ecological metagenomes</taxon>
    </lineage>
</organism>
<gene>
    <name evidence="1" type="ORF">LCGC14_0862230</name>
</gene>
<sequence>MYRRERDLAHTLWAQRRFATVRSWGWWGDVFPDLGEWASQSGRFRKETRLGCPNGRSKCGVCSGGVREPTRQEVRSNIDFEEYRKEVDMSAFQ</sequence>